<feature type="compositionally biased region" description="Basic and acidic residues" evidence="2">
    <location>
        <begin position="760"/>
        <end position="805"/>
    </location>
</feature>
<dbReference type="PROSITE" id="PS50102">
    <property type="entry name" value="RRM"/>
    <property type="match status" value="1"/>
</dbReference>
<evidence type="ECO:0000256" key="2">
    <source>
        <dbReference type="SAM" id="MobiDB-lite"/>
    </source>
</evidence>
<feature type="compositionally biased region" description="Low complexity" evidence="2">
    <location>
        <begin position="455"/>
        <end position="467"/>
    </location>
</feature>
<sequence>MAEREIMIGGRRLSQLKVDELKVELERRGLRKSGNKGILIERLQEAIDKELEQKEGYDSFSVPQQTHQQPVANAWPHALMQQQQQQQRPDGFQVQSMGIQQQSLLNQPQGMHNQPHVMMNQHQLMINQQQQITSPVQVKEFREQWPQAQMPQTQLHGTQSQIPQAQVLHSQVPQPQMPPVQMLQSQVQQAQMPPSQIPQPQMLYHHPQENQRLINQMTSIPEPAPLTHPPSEETQPHVEPEADSPSSSASDSAQQSSSSSSADTDDHEQEQRKSLLNDEFPVEQKPAIEEKNTEESPYNVESQEDSTEKATLENEAEENSIVKKTLADEEMRPPVESKEEEVEVKEEDEEENTLPEEKEKEAEDEKENEPPDETMQQQPSPDEENTFEVEPSEEDKAVVEEPKVPSPPKSTSPIVTKKRKISIPRTSLPSTPTSDGQPGSRKRRWGSSSSKKKTSLSISTDSLKDLIPGVQVHSTPALEAVMDLGGDDDDEKEIEDEEKKTEEKVEEEKDPAPVKTPETPEPENKKRKERIVKVEEKKTIKLQRKPIVIEKEQETIKMEVEEEAETPISDNPHPRRTSAPLRETSPIRAERSPSPSTHPESEVLHVKNLVRPFTLNQLKELLGKHGSLAEDGFWIDKIKSHCYVVYNSVEEAAASRQALHGIKWPTTSPKILAVDFADNDEMARDTEGALGKTKGKERESKLEKVVKKDRPVVEEKPAAEVEEEEEDQKNAGNLLDNLFRKTKTTPCLYWLPLSDEQIATREREREERRKARQEEIEKENKERKERQEQREKEREKEKREREQQKQRSRSPRNTRRERSRSKSRSRSPRGPRRR</sequence>
<evidence type="ECO:0000259" key="4">
    <source>
        <dbReference type="PROSITE" id="PS50800"/>
    </source>
</evidence>
<feature type="compositionally biased region" description="Basic and acidic residues" evidence="2">
    <location>
        <begin position="694"/>
        <end position="719"/>
    </location>
</feature>
<dbReference type="Pfam" id="PF02037">
    <property type="entry name" value="SAP"/>
    <property type="match status" value="1"/>
</dbReference>
<feature type="compositionally biased region" description="Polar residues" evidence="2">
    <location>
        <begin position="424"/>
        <end position="437"/>
    </location>
</feature>
<feature type="domain" description="RRM" evidence="3">
    <location>
        <begin position="602"/>
        <end position="679"/>
    </location>
</feature>
<dbReference type="Proteomes" id="UP001159405">
    <property type="component" value="Unassembled WGS sequence"/>
</dbReference>
<proteinExistence type="predicted"/>
<keyword evidence="6" id="KW-1185">Reference proteome</keyword>
<keyword evidence="1" id="KW-0694">RNA-binding</keyword>
<dbReference type="InterPro" id="IPR034257">
    <property type="entry name" value="Acinus_RRM"/>
</dbReference>
<dbReference type="InterPro" id="IPR036361">
    <property type="entry name" value="SAP_dom_sf"/>
</dbReference>
<dbReference type="InterPro" id="IPR000504">
    <property type="entry name" value="RRM_dom"/>
</dbReference>
<feature type="region of interest" description="Disordered" evidence="2">
    <location>
        <begin position="558"/>
        <end position="601"/>
    </location>
</feature>
<feature type="compositionally biased region" description="Acidic residues" evidence="2">
    <location>
        <begin position="485"/>
        <end position="496"/>
    </location>
</feature>
<dbReference type="PANTHER" id="PTHR46589:SF1">
    <property type="entry name" value="APOPTOTIC CHROMATIN CONDENSATION INDUCER IN THE NUCLEUS"/>
    <property type="match status" value="1"/>
</dbReference>
<accession>A0ABN8NF29</accession>
<feature type="region of interest" description="Disordered" evidence="2">
    <location>
        <begin position="220"/>
        <end position="530"/>
    </location>
</feature>
<feature type="region of interest" description="Disordered" evidence="2">
    <location>
        <begin position="760"/>
        <end position="834"/>
    </location>
</feature>
<organism evidence="5 6">
    <name type="scientific">Porites lobata</name>
    <dbReference type="NCBI Taxonomy" id="104759"/>
    <lineage>
        <taxon>Eukaryota</taxon>
        <taxon>Metazoa</taxon>
        <taxon>Cnidaria</taxon>
        <taxon>Anthozoa</taxon>
        <taxon>Hexacorallia</taxon>
        <taxon>Scleractinia</taxon>
        <taxon>Fungiina</taxon>
        <taxon>Poritidae</taxon>
        <taxon>Porites</taxon>
    </lineage>
</organism>
<protein>
    <recommendedName>
        <fullName evidence="7">Apoptotic chromatin condensation inducer in the nucleus</fullName>
    </recommendedName>
</protein>
<dbReference type="SMART" id="SM00513">
    <property type="entry name" value="SAP"/>
    <property type="match status" value="1"/>
</dbReference>
<dbReference type="EMBL" id="CALNXK010000014">
    <property type="protein sequence ID" value="CAH3046640.1"/>
    <property type="molecule type" value="Genomic_DNA"/>
</dbReference>
<evidence type="ECO:0000259" key="3">
    <source>
        <dbReference type="PROSITE" id="PS50102"/>
    </source>
</evidence>
<dbReference type="PROSITE" id="PS50800">
    <property type="entry name" value="SAP"/>
    <property type="match status" value="1"/>
</dbReference>
<feature type="compositionally biased region" description="Basic and acidic residues" evidence="2">
    <location>
        <begin position="497"/>
        <end position="512"/>
    </location>
</feature>
<dbReference type="SUPFAM" id="SSF68906">
    <property type="entry name" value="SAP domain"/>
    <property type="match status" value="1"/>
</dbReference>
<evidence type="ECO:0000313" key="5">
    <source>
        <dbReference type="EMBL" id="CAH3046640.1"/>
    </source>
</evidence>
<feature type="compositionally biased region" description="Basic residues" evidence="2">
    <location>
        <begin position="806"/>
        <end position="834"/>
    </location>
</feature>
<feature type="domain" description="SAP" evidence="4">
    <location>
        <begin position="13"/>
        <end position="47"/>
    </location>
</feature>
<comment type="caution">
    <text evidence="5">The sequence shown here is derived from an EMBL/GenBank/DDBJ whole genome shotgun (WGS) entry which is preliminary data.</text>
</comment>
<feature type="compositionally biased region" description="Basic and acidic residues" evidence="2">
    <location>
        <begin position="325"/>
        <end position="337"/>
    </location>
</feature>
<feature type="compositionally biased region" description="Acidic residues" evidence="2">
    <location>
        <begin position="381"/>
        <end position="393"/>
    </location>
</feature>
<gene>
    <name evidence="5" type="ORF">PLOB_00008215</name>
</gene>
<feature type="compositionally biased region" description="Basic residues" evidence="2">
    <location>
        <begin position="440"/>
        <end position="454"/>
    </location>
</feature>
<feature type="compositionally biased region" description="Acidic residues" evidence="2">
    <location>
        <begin position="338"/>
        <end position="354"/>
    </location>
</feature>
<dbReference type="CDD" id="cd12432">
    <property type="entry name" value="RRM_ACINU"/>
    <property type="match status" value="1"/>
</dbReference>
<evidence type="ECO:0000313" key="6">
    <source>
        <dbReference type="Proteomes" id="UP001159405"/>
    </source>
</evidence>
<dbReference type="SUPFAM" id="SSF54928">
    <property type="entry name" value="RNA-binding domain, RBD"/>
    <property type="match status" value="1"/>
</dbReference>
<dbReference type="Pfam" id="PF16294">
    <property type="entry name" value="RSB_motif"/>
    <property type="match status" value="1"/>
</dbReference>
<dbReference type="Gene3D" id="1.10.720.30">
    <property type="entry name" value="SAP domain"/>
    <property type="match status" value="1"/>
</dbReference>
<dbReference type="PANTHER" id="PTHR46589">
    <property type="entry name" value="APOPTOTIC CHROMATIN CONDENSATION INDUCER IN THE NUCLEUS"/>
    <property type="match status" value="1"/>
</dbReference>
<evidence type="ECO:0008006" key="7">
    <source>
        <dbReference type="Google" id="ProtNLM"/>
    </source>
</evidence>
<feature type="compositionally biased region" description="Low complexity" evidence="2">
    <location>
        <begin position="243"/>
        <end position="262"/>
    </location>
</feature>
<feature type="region of interest" description="Disordered" evidence="2">
    <location>
        <begin position="686"/>
        <end position="733"/>
    </location>
</feature>
<feature type="compositionally biased region" description="Basic and acidic residues" evidence="2">
    <location>
        <begin position="394"/>
        <end position="403"/>
    </location>
</feature>
<dbReference type="InterPro" id="IPR003034">
    <property type="entry name" value="SAP_dom"/>
</dbReference>
<dbReference type="InterPro" id="IPR052793">
    <property type="entry name" value="EJC-associated_protein"/>
</dbReference>
<dbReference type="InterPro" id="IPR012677">
    <property type="entry name" value="Nucleotide-bd_a/b_plait_sf"/>
</dbReference>
<evidence type="ECO:0000256" key="1">
    <source>
        <dbReference type="PROSITE-ProRule" id="PRU00176"/>
    </source>
</evidence>
<reference evidence="5 6" key="1">
    <citation type="submission" date="2022-05" db="EMBL/GenBank/DDBJ databases">
        <authorList>
            <consortium name="Genoscope - CEA"/>
            <person name="William W."/>
        </authorList>
    </citation>
    <scope>NUCLEOTIDE SEQUENCE [LARGE SCALE GENOMIC DNA]</scope>
</reference>
<dbReference type="InterPro" id="IPR032552">
    <property type="entry name" value="RSB_motif"/>
</dbReference>
<feature type="compositionally biased region" description="Basic and acidic residues" evidence="2">
    <location>
        <begin position="230"/>
        <end position="240"/>
    </location>
</feature>
<dbReference type="InterPro" id="IPR035979">
    <property type="entry name" value="RBD_domain_sf"/>
</dbReference>
<dbReference type="Gene3D" id="3.30.70.330">
    <property type="match status" value="1"/>
</dbReference>
<name>A0ABN8NF29_9CNID</name>